<keyword evidence="5" id="KW-1185">Reference proteome</keyword>
<evidence type="ECO:0000256" key="2">
    <source>
        <dbReference type="ARBA" id="ARBA00012135"/>
    </source>
</evidence>
<dbReference type="PANTHER" id="PTHR20858">
    <property type="entry name" value="PHOSPHOMETHYLPYRIMIDINE KINASE"/>
    <property type="match status" value="1"/>
</dbReference>
<dbReference type="SUPFAM" id="SSF53613">
    <property type="entry name" value="Ribokinase-like"/>
    <property type="match status" value="1"/>
</dbReference>
<reference evidence="4 5" key="1">
    <citation type="submission" date="2021-03" db="EMBL/GenBank/DDBJ databases">
        <title>Genomic and phenotypic characterization of Chloracidobacterium isolates provides evidence for multiple species.</title>
        <authorList>
            <person name="Saini M.K."/>
            <person name="Costas A.M.G."/>
            <person name="Tank M."/>
            <person name="Bryant D.A."/>
        </authorList>
    </citation>
    <scope>NUCLEOTIDE SEQUENCE [LARGE SCALE GENOMIC DNA]</scope>
    <source>
        <strain evidence="4 5">N</strain>
    </source>
</reference>
<evidence type="ECO:0000259" key="3">
    <source>
        <dbReference type="Pfam" id="PF08543"/>
    </source>
</evidence>
<feature type="domain" description="Pyridoxamine kinase/Phosphomethylpyrimidine kinase" evidence="3">
    <location>
        <begin position="16"/>
        <end position="254"/>
    </location>
</feature>
<dbReference type="NCBIfam" id="TIGR00097">
    <property type="entry name" value="HMP-P_kinase"/>
    <property type="match status" value="1"/>
</dbReference>
<dbReference type="InterPro" id="IPR013749">
    <property type="entry name" value="PM/HMP-P_kinase-1"/>
</dbReference>
<dbReference type="Gene3D" id="3.40.1190.20">
    <property type="match status" value="1"/>
</dbReference>
<comment type="pathway">
    <text evidence="1">Cofactor biosynthesis; thiamine diphosphate biosynthesis.</text>
</comment>
<evidence type="ECO:0000256" key="1">
    <source>
        <dbReference type="ARBA" id="ARBA00004948"/>
    </source>
</evidence>
<organism evidence="4 5">
    <name type="scientific">Chloracidobacterium sp. N</name>
    <dbReference type="NCBI Taxonomy" id="2821540"/>
    <lineage>
        <taxon>Bacteria</taxon>
        <taxon>Pseudomonadati</taxon>
        <taxon>Acidobacteriota</taxon>
        <taxon>Terriglobia</taxon>
        <taxon>Terriglobales</taxon>
        <taxon>Acidobacteriaceae</taxon>
        <taxon>Chloracidobacterium</taxon>
        <taxon>Chloracidobacterium aggregatum</taxon>
    </lineage>
</organism>
<dbReference type="Proteomes" id="UP000677668">
    <property type="component" value="Chromosome 1"/>
</dbReference>
<dbReference type="CDD" id="cd01169">
    <property type="entry name" value="HMPP_kinase"/>
    <property type="match status" value="1"/>
</dbReference>
<keyword evidence="4" id="KW-0418">Kinase</keyword>
<keyword evidence="4" id="KW-0808">Transferase</keyword>
<sequence>MTASTTTVTLSIAGLDPAGGAGLLADLKTMAAHGVHGVGVLTATTAQNTVGVKSFHPLPPEVVLAQLDALHEDLTIAAAKTGMLATGDIIDALADWLATNWRAPLVVDPVLVASSGHLLLEPDAIARLKAKLLPLATVVTPNLPEATELVGFPVETVEAMGEAARALHALGPRWVLVKGGHLPGDATDVLFDGREFHTFSGSRIAMETHGTGCTLSAALAAMLGRGLSVVEAVTRAKAYVRETMTRAMRVGRGKPLLGHLPLNHA</sequence>
<dbReference type="Pfam" id="PF08543">
    <property type="entry name" value="Phos_pyr_kin"/>
    <property type="match status" value="1"/>
</dbReference>
<gene>
    <name evidence="4" type="primary">thiD</name>
    <name evidence="4" type="ORF">J8C05_05430</name>
</gene>
<dbReference type="RefSeq" id="WP_211423140.1">
    <property type="nucleotide sequence ID" value="NZ_CP072642.1"/>
</dbReference>
<evidence type="ECO:0000313" key="5">
    <source>
        <dbReference type="Proteomes" id="UP000677668"/>
    </source>
</evidence>
<dbReference type="EC" id="2.7.1.49" evidence="2"/>
<dbReference type="PANTHER" id="PTHR20858:SF17">
    <property type="entry name" value="HYDROXYMETHYLPYRIMIDINE_PHOSPHOMETHYLPYRIMIDINE KINASE THI20-RELATED"/>
    <property type="match status" value="1"/>
</dbReference>
<dbReference type="InterPro" id="IPR004399">
    <property type="entry name" value="HMP/HMP-P_kinase_dom"/>
</dbReference>
<name>A0ABX8B331_9BACT</name>
<proteinExistence type="predicted"/>
<dbReference type="GO" id="GO:0008902">
    <property type="term" value="F:hydroxymethylpyrimidine kinase activity"/>
    <property type="evidence" value="ECO:0007669"/>
    <property type="project" value="UniProtKB-EC"/>
</dbReference>
<dbReference type="GO" id="GO:0008972">
    <property type="term" value="F:phosphomethylpyrimidine kinase activity"/>
    <property type="evidence" value="ECO:0007669"/>
    <property type="project" value="UniProtKB-EC"/>
</dbReference>
<accession>A0ABX8B331</accession>
<evidence type="ECO:0000313" key="4">
    <source>
        <dbReference type="EMBL" id="QUV94878.1"/>
    </source>
</evidence>
<protein>
    <recommendedName>
        <fullName evidence="2">hydroxymethylpyrimidine kinase</fullName>
        <ecNumber evidence="2">2.7.1.49</ecNumber>
    </recommendedName>
</protein>
<dbReference type="EMBL" id="CP072642">
    <property type="protein sequence ID" value="QUV94878.1"/>
    <property type="molecule type" value="Genomic_DNA"/>
</dbReference>
<dbReference type="InterPro" id="IPR029056">
    <property type="entry name" value="Ribokinase-like"/>
</dbReference>